<evidence type="ECO:0000259" key="4">
    <source>
        <dbReference type="Pfam" id="PF01193"/>
    </source>
</evidence>
<dbReference type="InterPro" id="IPR036603">
    <property type="entry name" value="RBP11-like"/>
</dbReference>
<dbReference type="GO" id="GO:0003899">
    <property type="term" value="F:DNA-directed RNA polymerase activity"/>
    <property type="evidence" value="ECO:0007669"/>
    <property type="project" value="TreeGrafter"/>
</dbReference>
<dbReference type="SUPFAM" id="SSF55257">
    <property type="entry name" value="RBP11-like subunits of RNA polymerase"/>
    <property type="match status" value="2"/>
</dbReference>
<protein>
    <recommendedName>
        <fullName evidence="4">DNA-directed RNA polymerase RpoA/D/Rpb3-type domain-containing protein</fullName>
    </recommendedName>
</protein>
<feature type="compositionally biased region" description="Polar residues" evidence="3">
    <location>
        <begin position="1"/>
        <end position="25"/>
    </location>
</feature>
<feature type="domain" description="DNA-directed RNA polymerase RpoA/D/Rpb3-type" evidence="4">
    <location>
        <begin position="39"/>
        <end position="315"/>
    </location>
</feature>
<organism evidence="5">
    <name type="scientific">viral metagenome</name>
    <dbReference type="NCBI Taxonomy" id="1070528"/>
    <lineage>
        <taxon>unclassified sequences</taxon>
        <taxon>metagenomes</taxon>
        <taxon>organismal metagenomes</taxon>
    </lineage>
</organism>
<sequence length="492" mass="56888">MEFTNFSQKSVNITGETETPSTQQEGFDVSDTYVHKTLFSVKNISVAFANSIRRSLSTLCPTITFNSENIRVIENTSALHNEFIIHRLELLPIFSDDALTADCFKLKTVYDVKLSERKWEFVDPTKIPKFIINTSLSETVLRDNATMNNIRDITTDSFIVSKPDGERLSSASFFKRDVHTKDPILINCVKVDLAGKNINILHLEATPVPGLGKINTRNDPTGTVEYQFKVLDQDKIDDIWVKKLIYFKKDRELNELVPYTEKEIANLKSTFDLLDKYRLYETNDNGQPNHFEFKVESIGFMSSNRIIYDSIKHLELCIDDLINSFEFKKNESDNFYTFNKKFSERIEVRKFKHTNINEGCSITIKDENHTLGNIIQDKLRSKYLIDINNLADTSKYLKLANYRMNHPTIEEIEIMLSPKETMPSTIINELLNIYIKTMDPSGEIKLDNKNRMIYFSIYLLIEALKSIKIDISKFLELFSQHSGITESSYLII</sequence>
<feature type="region of interest" description="Disordered" evidence="3">
    <location>
        <begin position="1"/>
        <end position="26"/>
    </location>
</feature>
<evidence type="ECO:0000256" key="2">
    <source>
        <dbReference type="ARBA" id="ARBA00023163"/>
    </source>
</evidence>
<keyword evidence="1" id="KW-0240">DNA-directed RNA polymerase</keyword>
<dbReference type="SUPFAM" id="SSF56553">
    <property type="entry name" value="Insert subdomain of RNA polymerase alpha subunit"/>
    <property type="match status" value="1"/>
</dbReference>
<dbReference type="InterPro" id="IPR050518">
    <property type="entry name" value="Rpo3/RPB3_RNA_Pol_subunit"/>
</dbReference>
<dbReference type="Pfam" id="PF01193">
    <property type="entry name" value="RNA_pol_L"/>
    <property type="match status" value="1"/>
</dbReference>
<dbReference type="GO" id="GO:0005665">
    <property type="term" value="C:RNA polymerase II, core complex"/>
    <property type="evidence" value="ECO:0007669"/>
    <property type="project" value="TreeGrafter"/>
</dbReference>
<dbReference type="EMBL" id="MN739061">
    <property type="protein sequence ID" value="QHS86735.1"/>
    <property type="molecule type" value="Genomic_DNA"/>
</dbReference>
<keyword evidence="2" id="KW-0804">Transcription</keyword>
<dbReference type="InterPro" id="IPR036643">
    <property type="entry name" value="RNApol_insert_sf"/>
</dbReference>
<name>A0A6C0B3C6_9ZZZZ</name>
<dbReference type="GO" id="GO:0006366">
    <property type="term" value="P:transcription by RNA polymerase II"/>
    <property type="evidence" value="ECO:0007669"/>
    <property type="project" value="TreeGrafter"/>
</dbReference>
<dbReference type="AlphaFoldDB" id="A0A6C0B3C6"/>
<evidence type="ECO:0000256" key="1">
    <source>
        <dbReference type="ARBA" id="ARBA00022478"/>
    </source>
</evidence>
<dbReference type="GO" id="GO:0046983">
    <property type="term" value="F:protein dimerization activity"/>
    <property type="evidence" value="ECO:0007669"/>
    <property type="project" value="InterPro"/>
</dbReference>
<evidence type="ECO:0000313" key="5">
    <source>
        <dbReference type="EMBL" id="QHS86735.1"/>
    </source>
</evidence>
<dbReference type="Gene3D" id="2.170.120.12">
    <property type="entry name" value="DNA-directed RNA polymerase, insert domain"/>
    <property type="match status" value="1"/>
</dbReference>
<evidence type="ECO:0000256" key="3">
    <source>
        <dbReference type="SAM" id="MobiDB-lite"/>
    </source>
</evidence>
<dbReference type="PANTHER" id="PTHR11800">
    <property type="entry name" value="DNA-DIRECTED RNA POLYMERASE"/>
    <property type="match status" value="1"/>
</dbReference>
<accession>A0A6C0B3C6</accession>
<dbReference type="InterPro" id="IPR011263">
    <property type="entry name" value="DNA-dir_RNA_pol_RpoA/D/Rpb3"/>
</dbReference>
<dbReference type="PANTHER" id="PTHR11800:SF2">
    <property type="entry name" value="DNA-DIRECTED RNA POLYMERASE II SUBUNIT RPB3"/>
    <property type="match status" value="1"/>
</dbReference>
<dbReference type="Gene3D" id="3.30.1360.10">
    <property type="entry name" value="RNA polymerase, RBP11-like subunit"/>
    <property type="match status" value="3"/>
</dbReference>
<reference evidence="5" key="1">
    <citation type="journal article" date="2020" name="Nature">
        <title>Giant virus diversity and host interactions through global metagenomics.</title>
        <authorList>
            <person name="Schulz F."/>
            <person name="Roux S."/>
            <person name="Paez-Espino D."/>
            <person name="Jungbluth S."/>
            <person name="Walsh D.A."/>
            <person name="Denef V.J."/>
            <person name="McMahon K.D."/>
            <person name="Konstantinidis K.T."/>
            <person name="Eloe-Fadrosh E.A."/>
            <person name="Kyrpides N.C."/>
            <person name="Woyke T."/>
        </authorList>
    </citation>
    <scope>NUCLEOTIDE SEQUENCE</scope>
    <source>
        <strain evidence="5">GVMAG-M-3300009422-16</strain>
    </source>
</reference>
<proteinExistence type="predicted"/>